<keyword evidence="5" id="KW-0808">Transferase</keyword>
<evidence type="ECO:0000313" key="11">
    <source>
        <dbReference type="CGD" id="CAL0000151127"/>
    </source>
</evidence>
<dbReference type="PROSITE" id="PS51564">
    <property type="entry name" value="SAM_ICMT"/>
    <property type="match status" value="1"/>
</dbReference>
<dbReference type="CGD" id="CAL0000151127">
    <property type="gene designation" value="CPAR2_603750"/>
</dbReference>
<evidence type="ECO:0000313" key="13">
    <source>
        <dbReference type="EnsemblFungi" id="CPAR2_603750-T-p1"/>
    </source>
</evidence>
<dbReference type="GO" id="GO:0032259">
    <property type="term" value="P:methylation"/>
    <property type="evidence" value="ECO:0007669"/>
    <property type="project" value="UniProtKB-KW"/>
</dbReference>
<dbReference type="PANTHER" id="PTHR12714:SF9">
    <property type="entry name" value="PROTEIN-S-ISOPRENYLCYSTEINE O-METHYLTRANSFERASE"/>
    <property type="match status" value="1"/>
</dbReference>
<keyword evidence="6 10" id="KW-0949">S-adenosyl-L-methionine</keyword>
<keyword evidence="14" id="KW-1185">Reference proteome</keyword>
<dbReference type="PANTHER" id="PTHR12714">
    <property type="entry name" value="PROTEIN-S ISOPRENYLCYSTEINE O-METHYLTRANSFERASE"/>
    <property type="match status" value="1"/>
</dbReference>
<name>G8B5R5_CANPC</name>
<evidence type="ECO:0000256" key="8">
    <source>
        <dbReference type="ARBA" id="ARBA00022989"/>
    </source>
</evidence>
<dbReference type="EnsemblFungi" id="CPAR2_603750-T">
    <property type="protein sequence ID" value="CPAR2_603750-T-p1"/>
    <property type="gene ID" value="CPAR2_603750"/>
</dbReference>
<proteinExistence type="inferred from homology"/>
<accession>G8B5R5</accession>
<gene>
    <name evidence="11 12" type="ordered locus">CPAR2_603750</name>
</gene>
<keyword evidence="8 10" id="KW-1133">Transmembrane helix</keyword>
<comment type="catalytic activity">
    <reaction evidence="10">
        <text>[protein]-C-terminal S-[(2E,6E)-farnesyl]-L-cysteine + S-adenosyl-L-methionine = [protein]-C-terminal S-[(2E,6E)-farnesyl]-L-cysteine methyl ester + S-adenosyl-L-homocysteine</text>
        <dbReference type="Rhea" id="RHEA:21672"/>
        <dbReference type="Rhea" id="RHEA-COMP:12125"/>
        <dbReference type="Rhea" id="RHEA-COMP:12126"/>
        <dbReference type="ChEBI" id="CHEBI:57856"/>
        <dbReference type="ChEBI" id="CHEBI:59789"/>
        <dbReference type="ChEBI" id="CHEBI:90510"/>
        <dbReference type="ChEBI" id="CHEBI:90511"/>
        <dbReference type="EC" id="2.1.1.100"/>
    </reaction>
</comment>
<dbReference type="InterPro" id="IPR007269">
    <property type="entry name" value="ICMT_MeTrfase"/>
</dbReference>
<evidence type="ECO:0000256" key="4">
    <source>
        <dbReference type="ARBA" id="ARBA00022603"/>
    </source>
</evidence>
<feature type="transmembrane region" description="Helical" evidence="10">
    <location>
        <begin position="169"/>
        <end position="197"/>
    </location>
</feature>
<accession>A0AAJ8W6A9</accession>
<evidence type="ECO:0000313" key="12">
    <source>
        <dbReference type="EMBL" id="CCE39957.1"/>
    </source>
</evidence>
<evidence type="ECO:0000256" key="5">
    <source>
        <dbReference type="ARBA" id="ARBA00022679"/>
    </source>
</evidence>
<dbReference type="eggNOG" id="KOG2628">
    <property type="taxonomic scope" value="Eukaryota"/>
</dbReference>
<keyword evidence="10" id="KW-0256">Endoplasmic reticulum</keyword>
<evidence type="ECO:0000313" key="14">
    <source>
        <dbReference type="Proteomes" id="UP000005221"/>
    </source>
</evidence>
<feature type="transmembrane region" description="Helical" evidence="10">
    <location>
        <begin position="45"/>
        <end position="64"/>
    </location>
</feature>
<organism evidence="12 14">
    <name type="scientific">Candida parapsilosis (strain CDC 317 / ATCC MYA-4646)</name>
    <name type="common">Yeast</name>
    <name type="synonym">Monilia parapsilosis</name>
    <dbReference type="NCBI Taxonomy" id="578454"/>
    <lineage>
        <taxon>Eukaryota</taxon>
        <taxon>Fungi</taxon>
        <taxon>Dikarya</taxon>
        <taxon>Ascomycota</taxon>
        <taxon>Saccharomycotina</taxon>
        <taxon>Pichiomycetes</taxon>
        <taxon>Debaryomycetaceae</taxon>
        <taxon>Candida/Lodderomyces clade</taxon>
        <taxon>Candida</taxon>
    </lineage>
</organism>
<evidence type="ECO:0000256" key="10">
    <source>
        <dbReference type="RuleBase" id="RU362022"/>
    </source>
</evidence>
<evidence type="ECO:0000256" key="7">
    <source>
        <dbReference type="ARBA" id="ARBA00022692"/>
    </source>
</evidence>
<protein>
    <recommendedName>
        <fullName evidence="3 10">Protein-S-isoprenylcysteine O-methyltransferase</fullName>
        <ecNumber evidence="3 10">2.1.1.100</ecNumber>
    </recommendedName>
</protein>
<evidence type="ECO:0000256" key="1">
    <source>
        <dbReference type="ARBA" id="ARBA00004141"/>
    </source>
</evidence>
<reference evidence="13" key="4">
    <citation type="submission" date="2025-05" db="UniProtKB">
        <authorList>
            <consortium name="EnsemblFungi"/>
        </authorList>
    </citation>
    <scope>IDENTIFICATION</scope>
</reference>
<feature type="transmembrane region" description="Helical" evidence="10">
    <location>
        <begin position="19"/>
        <end position="39"/>
    </location>
</feature>
<evidence type="ECO:0000256" key="9">
    <source>
        <dbReference type="ARBA" id="ARBA00023136"/>
    </source>
</evidence>
<evidence type="ECO:0000256" key="3">
    <source>
        <dbReference type="ARBA" id="ARBA00012151"/>
    </source>
</evidence>
<dbReference type="Pfam" id="PF04140">
    <property type="entry name" value="ICMT"/>
    <property type="match status" value="1"/>
</dbReference>
<dbReference type="InterPro" id="IPR025770">
    <property type="entry name" value="PPMT_MeTrfase"/>
</dbReference>
<keyword evidence="7 10" id="KW-0812">Transmembrane</keyword>
<evidence type="ECO:0000256" key="2">
    <source>
        <dbReference type="ARBA" id="ARBA00009140"/>
    </source>
</evidence>
<dbReference type="VEuPathDB" id="FungiDB:CPAR2_603750"/>
<keyword evidence="4 10" id="KW-0489">Methyltransferase</keyword>
<dbReference type="STRING" id="578454.G8B5R5"/>
<dbReference type="AlphaFoldDB" id="G8B5R5"/>
<comment type="subcellular location">
    <subcellularLocation>
        <location evidence="10">Endoplasmic reticulum membrane</location>
        <topology evidence="10">Multi-pass membrane protein</topology>
    </subcellularLocation>
    <subcellularLocation>
        <location evidence="1">Membrane</location>
        <topology evidence="1">Multi-pass membrane protein</topology>
    </subcellularLocation>
</comment>
<dbReference type="GO" id="GO:0004671">
    <property type="term" value="F:protein C-terminal S-isoprenylcysteine carboxyl O-methyltransferase activity"/>
    <property type="evidence" value="ECO:0007669"/>
    <property type="project" value="UniProtKB-EC"/>
</dbReference>
<reference evidence="14" key="1">
    <citation type="journal article" date="2009" name="Nature">
        <title>Evolution of pathogenicity and sexual reproduction in eight Candida genomes.</title>
        <authorList>
            <person name="Butler G."/>
            <person name="Rasmussen M.D."/>
            <person name="Lin M.F."/>
            <person name="Santos M.A."/>
            <person name="Sakthikumar S."/>
            <person name="Munro C.A."/>
            <person name="Rheinbay E."/>
            <person name="Grabherr M."/>
            <person name="Forche A."/>
            <person name="Reedy J.L."/>
            <person name="Agrafioti I."/>
            <person name="Arnaud M.B."/>
            <person name="Bates S."/>
            <person name="Brown A.J."/>
            <person name="Brunke S."/>
            <person name="Costanzo M.C."/>
            <person name="Fitzpatrick D.A."/>
            <person name="de Groot P.W."/>
            <person name="Harris D."/>
            <person name="Hoyer L.L."/>
            <person name="Hube B."/>
            <person name="Klis F.M."/>
            <person name="Kodira C."/>
            <person name="Lennard N."/>
            <person name="Logue M.E."/>
            <person name="Martin R."/>
            <person name="Neiman A.M."/>
            <person name="Nikolaou E."/>
            <person name="Quail M.A."/>
            <person name="Quinn J."/>
            <person name="Santos M.C."/>
            <person name="Schmitzberger F.F."/>
            <person name="Sherlock G."/>
            <person name="Shah P."/>
            <person name="Silverstein K.A."/>
            <person name="Skrzypek M.S."/>
            <person name="Soll D."/>
            <person name="Staggs R."/>
            <person name="Stansfield I."/>
            <person name="Stumpf M.P."/>
            <person name="Sudbery P.E."/>
            <person name="Srikantha T."/>
            <person name="Zeng Q."/>
            <person name="Berman J."/>
            <person name="Berriman M."/>
            <person name="Heitman J."/>
            <person name="Gow N.A."/>
            <person name="Lorenz M.C."/>
            <person name="Birren B.W."/>
            <person name="Kellis M."/>
            <person name="Cuomo C.A."/>
        </authorList>
    </citation>
    <scope>NUCLEOTIDE SEQUENCE [LARGE SCALE GENOMIC DNA]</scope>
    <source>
        <strain evidence="14">CDC 317 / ATCC MYA-4646</strain>
    </source>
</reference>
<reference evidence="14" key="2">
    <citation type="journal article" date="2011" name="BMC Genomics">
        <title>Using RNA-seq to determine the transcriptional landscape and the hypoxic response of the pathogenic yeast Candida parapsilosis.</title>
        <authorList>
            <person name="Guida A."/>
            <person name="Lindstaedt C."/>
            <person name="Maguire S.L."/>
            <person name="Ding C."/>
            <person name="Higgins D.G."/>
            <person name="Corton N.J."/>
            <person name="Berriman M."/>
            <person name="Butler G."/>
        </authorList>
    </citation>
    <scope>GENOME REANNOTATION</scope>
    <source>
        <strain evidence="14">CDC 317 / ATCC MYA-4646</strain>
    </source>
</reference>
<dbReference type="Gene3D" id="1.20.120.1630">
    <property type="match status" value="1"/>
</dbReference>
<dbReference type="GO" id="GO:0005789">
    <property type="term" value="C:endoplasmic reticulum membrane"/>
    <property type="evidence" value="ECO:0007669"/>
    <property type="project" value="UniProtKB-SubCell"/>
</dbReference>
<dbReference type="EC" id="2.1.1.100" evidence="3 10"/>
<dbReference type="EMBL" id="HE605202">
    <property type="protein sequence ID" value="CCE39957.1"/>
    <property type="molecule type" value="Genomic_DNA"/>
</dbReference>
<comment type="similarity">
    <text evidence="2 10">Belongs to the class VI-like SAM-binding methyltransferase superfamily. Isoprenylcysteine carboxyl methyltransferase family.</text>
</comment>
<evidence type="ECO:0000256" key="6">
    <source>
        <dbReference type="ARBA" id="ARBA00022691"/>
    </source>
</evidence>
<sequence>MNSGVNPVRPLYSPSKVSLIEVFFVCFALGSLLVVDLWALFHSNYVFLVIFFLTLKVYFVTEFFNTASYQPRSVTSKSFLIYGSRGNQEFWWMQMLTVVEVLFKPWGEHRLTAVIGAAIAIVGLYMRHLAMKQCSDSFNHYIATVRKPHHKLVTSGVYAISRHPSYLGFWLYVIGTQLLLNTYTNLVLDILILHYFFTKRIAYEEWMLVNKFYGQDYVEYQKRVGVYIP</sequence>
<dbReference type="Proteomes" id="UP000005221">
    <property type="component" value="Chromosome 6"/>
</dbReference>
<keyword evidence="9 10" id="KW-0472">Membrane</keyword>
<feature type="transmembrane region" description="Helical" evidence="10">
    <location>
        <begin position="111"/>
        <end position="130"/>
    </location>
</feature>
<reference evidence="12" key="3">
    <citation type="submission" date="2011-10" db="EMBL/GenBank/DDBJ databases">
        <title>Transcriptional landscape of the pathogenic yeast Candida parapsilosis.</title>
        <authorList>
            <person name="Guida A."/>
            <person name="Lindstaedt C."/>
            <person name="Maguire S.L."/>
            <person name="Ding C."/>
            <person name="Higgins D.G."/>
            <person name="Harris D."/>
            <person name="Berriman M."/>
            <person name="Butler G."/>
        </authorList>
    </citation>
    <scope>NUCLEOTIDE SEQUENCE</scope>
    <source>
        <strain evidence="12">CDC317</strain>
    </source>
</reference>